<proteinExistence type="predicted"/>
<dbReference type="Proteomes" id="UP000607653">
    <property type="component" value="Unassembled WGS sequence"/>
</dbReference>
<comment type="caution">
    <text evidence="2">The sequence shown here is derived from an EMBL/GenBank/DDBJ whole genome shotgun (WGS) entry which is preliminary data.</text>
</comment>
<evidence type="ECO:0000313" key="3">
    <source>
        <dbReference type="Proteomes" id="UP000607653"/>
    </source>
</evidence>
<dbReference type="EMBL" id="DUZY01000001">
    <property type="protein sequence ID" value="DAD25545.1"/>
    <property type="molecule type" value="Genomic_DNA"/>
</dbReference>
<protein>
    <submittedName>
        <fullName evidence="2">Uncharacterized protein</fullName>
    </submittedName>
</protein>
<feature type="region of interest" description="Disordered" evidence="1">
    <location>
        <begin position="1"/>
        <end position="21"/>
    </location>
</feature>
<sequence length="21" mass="2498">MRPRFPTFQRALCQQVPPPID</sequence>
<keyword evidence="3" id="KW-1185">Reference proteome</keyword>
<organism evidence="2 3">
    <name type="scientific">Nelumbo nucifera</name>
    <name type="common">Sacred lotus</name>
    <dbReference type="NCBI Taxonomy" id="4432"/>
    <lineage>
        <taxon>Eukaryota</taxon>
        <taxon>Viridiplantae</taxon>
        <taxon>Streptophyta</taxon>
        <taxon>Embryophyta</taxon>
        <taxon>Tracheophyta</taxon>
        <taxon>Spermatophyta</taxon>
        <taxon>Magnoliopsida</taxon>
        <taxon>Proteales</taxon>
        <taxon>Nelumbonaceae</taxon>
        <taxon>Nelumbo</taxon>
    </lineage>
</organism>
<accession>A0A822Y3A0</accession>
<gene>
    <name evidence="2" type="ORF">HUJ06_027009</name>
</gene>
<reference evidence="2 3" key="1">
    <citation type="journal article" date="2020" name="Mol. Biol. Evol.">
        <title>Distinct Expression and Methylation Patterns for Genes with Different Fates following a Single Whole-Genome Duplication in Flowering Plants.</title>
        <authorList>
            <person name="Shi T."/>
            <person name="Rahmani R.S."/>
            <person name="Gugger P.F."/>
            <person name="Wang M."/>
            <person name="Li H."/>
            <person name="Zhang Y."/>
            <person name="Li Z."/>
            <person name="Wang Q."/>
            <person name="Van de Peer Y."/>
            <person name="Marchal K."/>
            <person name="Chen J."/>
        </authorList>
    </citation>
    <scope>NUCLEOTIDE SEQUENCE [LARGE SCALE GENOMIC DNA]</scope>
    <source>
        <tissue evidence="2">Leaf</tissue>
    </source>
</reference>
<evidence type="ECO:0000313" key="2">
    <source>
        <dbReference type="EMBL" id="DAD25545.1"/>
    </source>
</evidence>
<dbReference type="AlphaFoldDB" id="A0A822Y3A0"/>
<evidence type="ECO:0000256" key="1">
    <source>
        <dbReference type="SAM" id="MobiDB-lite"/>
    </source>
</evidence>
<name>A0A822Y3A0_NELNU</name>